<organism evidence="1 2">
    <name type="scientific">Candidatus Fervidibacter japonicus</name>
    <dbReference type="NCBI Taxonomy" id="2035412"/>
    <lineage>
        <taxon>Bacteria</taxon>
        <taxon>Candidatus Fervidibacterota</taxon>
        <taxon>Candidatus Fervidibacter</taxon>
    </lineage>
</organism>
<gene>
    <name evidence="1" type="ORF">HRbin17_00927</name>
</gene>
<evidence type="ECO:0000313" key="1">
    <source>
        <dbReference type="EMBL" id="GBC98415.1"/>
    </source>
</evidence>
<evidence type="ECO:0000313" key="2">
    <source>
        <dbReference type="Proteomes" id="UP000236173"/>
    </source>
</evidence>
<name>A0A2H5XB68_9BACT</name>
<proteinExistence type="predicted"/>
<dbReference type="Proteomes" id="UP000236173">
    <property type="component" value="Unassembled WGS sequence"/>
</dbReference>
<reference evidence="2" key="1">
    <citation type="submission" date="2017-09" db="EMBL/GenBank/DDBJ databases">
        <title>Metaegenomics of thermophilic ammonia-oxidizing enrichment culture.</title>
        <authorList>
            <person name="Kato S."/>
            <person name="Suzuki K."/>
        </authorList>
    </citation>
    <scope>NUCLEOTIDE SEQUENCE [LARGE SCALE GENOMIC DNA]</scope>
</reference>
<accession>A0A2H5XB68</accession>
<dbReference type="AlphaFoldDB" id="A0A2H5XB68"/>
<comment type="caution">
    <text evidence="1">The sequence shown here is derived from an EMBL/GenBank/DDBJ whole genome shotgun (WGS) entry which is preliminary data.</text>
</comment>
<protein>
    <recommendedName>
        <fullName evidence="3">KOW domain-containing protein</fullName>
    </recommendedName>
</protein>
<sequence>MGTAYTPGLTISADTVVRKVRRLPLKGSVLVSVGDFVTPEQVIARTELPGPVTTVRVADQLGIEPKEVPRFLTKRVGDFVQAGEALAERKSLWGLLTVRATAPITGTIEFVSPTTGNIGIRHLPQPVEVTAYLRGVVTEVLPEEGAVVATRGTFVQGIFGLGGERHGLLALLADAPDECVAESKVSDEHRGKILVAGQHAHWRLLEAAQQVGAFAVIAGSVLDTDIKRLLGYEIGVAITGHEPLPFTLVITEGFGQVPMARKTFELLAAQAGKLASVNGATQIRAGVIRPEVIVPHDIVTLDSVREPEREPLQAGELRIGTPVRIIRAPYFGALGRVTALPPEPQEIETETKTRVLEVELLTGERLVIPRANVEIFPHA</sequence>
<dbReference type="EMBL" id="BEHT01000010">
    <property type="protein sequence ID" value="GBC98415.1"/>
    <property type="molecule type" value="Genomic_DNA"/>
</dbReference>
<evidence type="ECO:0008006" key="3">
    <source>
        <dbReference type="Google" id="ProtNLM"/>
    </source>
</evidence>